<evidence type="ECO:0000256" key="1">
    <source>
        <dbReference type="SAM" id="MobiDB-lite"/>
    </source>
</evidence>
<keyword evidence="3" id="KW-1185">Reference proteome</keyword>
<dbReference type="AlphaFoldDB" id="A0A2Z6E235"/>
<sequence length="278" mass="29421">MPDADRAESVAALRLPTPCNRVPRASSRTVFFSISVCAPCASHEARKPVGDGPWQDEAHWETPDPSDVEAKVGAPASGQWVIRAHRAAFAPIIARIPSSIRHLARTAALAAILTGAGGLGGAPHATTGRAELGCHPSLGTELTGQETGHVQIRIQLRPVQAQACRRNFDAGQILGRGVCQALDQTRRKADLHARVELHNHARCTPVVTGGHDITCLAVCLGALLGLDEAVFNSGHEFPSIRRIGRRDDRSGSLGYGPRPIDQSHNSRAGLVGRSGNSA</sequence>
<accession>A0A2Z6E235</accession>
<evidence type="ECO:0000313" key="3">
    <source>
        <dbReference type="Proteomes" id="UP000270530"/>
    </source>
</evidence>
<reference evidence="3" key="2">
    <citation type="submission" date="2018-06" db="EMBL/GenBank/DDBJ databases">
        <title>Genome sequence of Rhodanobacteraceae bacterium strain Dysh456.</title>
        <authorList>
            <person name="Fukui M."/>
        </authorList>
    </citation>
    <scope>NUCLEOTIDE SEQUENCE [LARGE SCALE GENOMIC DNA]</scope>
    <source>
        <strain evidence="3">Dysh456</strain>
    </source>
</reference>
<organism evidence="2 3">
    <name type="scientific">Aerosticca soli</name>
    <dbReference type="NCBI Taxonomy" id="2010829"/>
    <lineage>
        <taxon>Bacteria</taxon>
        <taxon>Pseudomonadati</taxon>
        <taxon>Pseudomonadota</taxon>
        <taxon>Gammaproteobacteria</taxon>
        <taxon>Lysobacterales</taxon>
        <taxon>Rhodanobacteraceae</taxon>
        <taxon>Aerosticca</taxon>
    </lineage>
</organism>
<reference evidence="3" key="1">
    <citation type="submission" date="2018-04" db="EMBL/GenBank/DDBJ databases">
        <authorList>
            <person name="Watanabe M."/>
            <person name="Kojima H."/>
        </authorList>
    </citation>
    <scope>NUCLEOTIDE SEQUENCE [LARGE SCALE GENOMIC DNA]</scope>
    <source>
        <strain evidence="3">Dysh456</strain>
    </source>
</reference>
<protein>
    <submittedName>
        <fullName evidence="2">Uncharacterized protein</fullName>
    </submittedName>
</protein>
<proteinExistence type="predicted"/>
<gene>
    <name evidence="2" type="ORF">ALSL_0429</name>
</gene>
<dbReference type="Proteomes" id="UP000270530">
    <property type="component" value="Chromosome"/>
</dbReference>
<dbReference type="EMBL" id="AP018560">
    <property type="protein sequence ID" value="BBD79100.1"/>
    <property type="molecule type" value="Genomic_DNA"/>
</dbReference>
<feature type="region of interest" description="Disordered" evidence="1">
    <location>
        <begin position="242"/>
        <end position="278"/>
    </location>
</feature>
<name>A0A2Z6E235_9GAMM</name>
<dbReference type="KEGG" id="rbd:ALSL_0429"/>
<evidence type="ECO:0000313" key="2">
    <source>
        <dbReference type="EMBL" id="BBD79100.1"/>
    </source>
</evidence>
<feature type="region of interest" description="Disordered" evidence="1">
    <location>
        <begin position="45"/>
        <end position="65"/>
    </location>
</feature>